<dbReference type="RefSeq" id="WP_093886183.1">
    <property type="nucleotide sequence ID" value="NZ_FOQY01000004.1"/>
</dbReference>
<organism evidence="2 3">
    <name type="scientific">Streptosporangium canum</name>
    <dbReference type="NCBI Taxonomy" id="324952"/>
    <lineage>
        <taxon>Bacteria</taxon>
        <taxon>Bacillati</taxon>
        <taxon>Actinomycetota</taxon>
        <taxon>Actinomycetes</taxon>
        <taxon>Streptosporangiales</taxon>
        <taxon>Streptosporangiaceae</taxon>
        <taxon>Streptosporangium</taxon>
    </lineage>
</organism>
<name>A0A1I3JHM7_9ACTN</name>
<sequence>MARHFELSEPPAGLAGELGRGGDRVERLLHGFCEATRPSAAPGFTSPAPARPATRFTVVLDRGTAAATMDLVDPGWLADLDRRRAAARSRLLEAGREDQLELAEHVAMLVATPRLDPADPQDAEARAVSGALLWLIGTVVAGALAGGDGGEDEDGTLAELADLLESGWWPIGRVNGRFLITPYTAARGEPRD</sequence>
<proteinExistence type="predicted"/>
<reference evidence="3" key="1">
    <citation type="submission" date="2016-10" db="EMBL/GenBank/DDBJ databases">
        <authorList>
            <person name="Varghese N."/>
            <person name="Submissions S."/>
        </authorList>
    </citation>
    <scope>NUCLEOTIDE SEQUENCE [LARGE SCALE GENOMIC DNA]</scope>
    <source>
        <strain evidence="3">CGMCC 4.2126</strain>
    </source>
</reference>
<keyword evidence="3" id="KW-1185">Reference proteome</keyword>
<evidence type="ECO:0000313" key="2">
    <source>
        <dbReference type="EMBL" id="SFI59620.1"/>
    </source>
</evidence>
<gene>
    <name evidence="2" type="ORF">SAMN05216275_10424</name>
</gene>
<dbReference type="GeneID" id="96297213"/>
<dbReference type="EMBL" id="FOQY01000004">
    <property type="protein sequence ID" value="SFI59620.1"/>
    <property type="molecule type" value="Genomic_DNA"/>
</dbReference>
<protein>
    <submittedName>
        <fullName evidence="2">Uncharacterized protein</fullName>
    </submittedName>
</protein>
<dbReference type="Proteomes" id="UP000199111">
    <property type="component" value="Unassembled WGS sequence"/>
</dbReference>
<accession>A0A1I3JHM7</accession>
<dbReference type="AlphaFoldDB" id="A0A1I3JHM7"/>
<evidence type="ECO:0000256" key="1">
    <source>
        <dbReference type="SAM" id="MobiDB-lite"/>
    </source>
</evidence>
<feature type="region of interest" description="Disordered" evidence="1">
    <location>
        <begin position="1"/>
        <end position="20"/>
    </location>
</feature>
<evidence type="ECO:0000313" key="3">
    <source>
        <dbReference type="Proteomes" id="UP000199111"/>
    </source>
</evidence>